<evidence type="ECO:0000256" key="1">
    <source>
        <dbReference type="SAM" id="MobiDB-lite"/>
    </source>
</evidence>
<reference evidence="2" key="1">
    <citation type="submission" date="2022-12" db="EMBL/GenBank/DDBJ databases">
        <title>Chromosome-level genome assembly of the bean flower thrips Megalurothrips usitatus.</title>
        <authorList>
            <person name="Ma L."/>
            <person name="Liu Q."/>
            <person name="Li H."/>
            <person name="Cai W."/>
        </authorList>
    </citation>
    <scope>NUCLEOTIDE SEQUENCE</scope>
    <source>
        <strain evidence="2">Cailab_2022a</strain>
    </source>
</reference>
<dbReference type="EMBL" id="JAPTSV010000003">
    <property type="protein sequence ID" value="KAJ1529954.1"/>
    <property type="molecule type" value="Genomic_DNA"/>
</dbReference>
<keyword evidence="3" id="KW-1185">Reference proteome</keyword>
<comment type="caution">
    <text evidence="2">The sequence shown here is derived from an EMBL/GenBank/DDBJ whole genome shotgun (WGS) entry which is preliminary data.</text>
</comment>
<dbReference type="Proteomes" id="UP001075354">
    <property type="component" value="Chromosome 3"/>
</dbReference>
<feature type="region of interest" description="Disordered" evidence="1">
    <location>
        <begin position="88"/>
        <end position="125"/>
    </location>
</feature>
<name>A0AAV7XU49_9NEOP</name>
<evidence type="ECO:0000313" key="3">
    <source>
        <dbReference type="Proteomes" id="UP001075354"/>
    </source>
</evidence>
<proteinExistence type="predicted"/>
<gene>
    <name evidence="2" type="ORF">ONE63_006682</name>
</gene>
<accession>A0AAV7XU49</accession>
<organism evidence="2 3">
    <name type="scientific">Megalurothrips usitatus</name>
    <name type="common">bean blossom thrips</name>
    <dbReference type="NCBI Taxonomy" id="439358"/>
    <lineage>
        <taxon>Eukaryota</taxon>
        <taxon>Metazoa</taxon>
        <taxon>Ecdysozoa</taxon>
        <taxon>Arthropoda</taxon>
        <taxon>Hexapoda</taxon>
        <taxon>Insecta</taxon>
        <taxon>Pterygota</taxon>
        <taxon>Neoptera</taxon>
        <taxon>Paraneoptera</taxon>
        <taxon>Thysanoptera</taxon>
        <taxon>Terebrantia</taxon>
        <taxon>Thripoidea</taxon>
        <taxon>Thripidae</taxon>
        <taxon>Megalurothrips</taxon>
    </lineage>
</organism>
<evidence type="ECO:0000313" key="2">
    <source>
        <dbReference type="EMBL" id="KAJ1529954.1"/>
    </source>
</evidence>
<dbReference type="AlphaFoldDB" id="A0AAV7XU49"/>
<feature type="compositionally biased region" description="Basic residues" evidence="1">
    <location>
        <begin position="98"/>
        <end position="117"/>
    </location>
</feature>
<protein>
    <submittedName>
        <fullName evidence="2">Uncharacterized protein</fullName>
    </submittedName>
</protein>
<sequence>MNQAGGGGGAGNYYAGAPYQKGYGIASWLGGLFRSVFPLFRSGAAAVGREAARAGSSVLADVAAGHNLKESMNKQVQELVTQLKRKAEDGMKGSGAIKRLKARRGSHSATRGRKRKTSSIQDLLS</sequence>